<feature type="compositionally biased region" description="Polar residues" evidence="1">
    <location>
        <begin position="269"/>
        <end position="291"/>
    </location>
</feature>
<feature type="region of interest" description="Disordered" evidence="1">
    <location>
        <begin position="24"/>
        <end position="52"/>
    </location>
</feature>
<dbReference type="RefSeq" id="XP_021873417.1">
    <property type="nucleotide sequence ID" value="XM_022017813.1"/>
</dbReference>
<accession>A0A1Y1UNQ8</accession>
<protein>
    <submittedName>
        <fullName evidence="2">Uncharacterized protein</fullName>
    </submittedName>
</protein>
<feature type="compositionally biased region" description="Basic and acidic residues" evidence="1">
    <location>
        <begin position="213"/>
        <end position="229"/>
    </location>
</feature>
<proteinExistence type="predicted"/>
<keyword evidence="3" id="KW-1185">Reference proteome</keyword>
<gene>
    <name evidence="2" type="ORF">BD324DRAFT_648270</name>
</gene>
<feature type="compositionally biased region" description="Low complexity" evidence="1">
    <location>
        <begin position="35"/>
        <end position="52"/>
    </location>
</feature>
<organism evidence="2 3">
    <name type="scientific">Kockovaella imperatae</name>
    <dbReference type="NCBI Taxonomy" id="4999"/>
    <lineage>
        <taxon>Eukaryota</taxon>
        <taxon>Fungi</taxon>
        <taxon>Dikarya</taxon>
        <taxon>Basidiomycota</taxon>
        <taxon>Agaricomycotina</taxon>
        <taxon>Tremellomycetes</taxon>
        <taxon>Tremellales</taxon>
        <taxon>Cuniculitremaceae</taxon>
        <taxon>Kockovaella</taxon>
    </lineage>
</organism>
<evidence type="ECO:0000313" key="3">
    <source>
        <dbReference type="Proteomes" id="UP000193218"/>
    </source>
</evidence>
<feature type="region of interest" description="Disordered" evidence="1">
    <location>
        <begin position="192"/>
        <end position="325"/>
    </location>
</feature>
<feature type="compositionally biased region" description="Acidic residues" evidence="1">
    <location>
        <begin position="301"/>
        <end position="312"/>
    </location>
</feature>
<dbReference type="EMBL" id="NBSH01000002">
    <property type="protein sequence ID" value="ORX39632.1"/>
    <property type="molecule type" value="Genomic_DNA"/>
</dbReference>
<evidence type="ECO:0000313" key="2">
    <source>
        <dbReference type="EMBL" id="ORX39632.1"/>
    </source>
</evidence>
<sequence length="325" mass="34248">MSYTATSTPTTHAGLKPARFHLVPGTRRSSALPATTGTYHTTSTEEPGGTSSRIGSLSGVIWSLLSGGGRTEGTRATTGTGKPPSSKATVEFLGAGTVLADTKDESLCRPGSSTLVDTVEGGYDTKMAKEETNWNDEAGTRELDGEAEHATGSSTPGKPSLESEGISVRDFASAQPALSSKDLQQCREDLRQNCENDPSRPPPPDLPEGGTLLDKETKEANRRYWEARTGKVFGSSSEGESDEGIPAGGEGSLSSPGRPSNALEDSLNELDSTRNSMAVSAPITPSLQSVENDPGTRLLEEPDEESSDDEEMGLTMRNVGKHTRM</sequence>
<feature type="region of interest" description="Disordered" evidence="1">
    <location>
        <begin position="145"/>
        <end position="164"/>
    </location>
</feature>
<evidence type="ECO:0000256" key="1">
    <source>
        <dbReference type="SAM" id="MobiDB-lite"/>
    </source>
</evidence>
<reference evidence="2 3" key="1">
    <citation type="submission" date="2017-03" db="EMBL/GenBank/DDBJ databases">
        <title>Widespread Adenine N6-methylation of Active Genes in Fungi.</title>
        <authorList>
            <consortium name="DOE Joint Genome Institute"/>
            <person name="Mondo S.J."/>
            <person name="Dannebaum R.O."/>
            <person name="Kuo R.C."/>
            <person name="Louie K.B."/>
            <person name="Bewick A.J."/>
            <person name="Labutti K."/>
            <person name="Haridas S."/>
            <person name="Kuo A."/>
            <person name="Salamov A."/>
            <person name="Ahrendt S.R."/>
            <person name="Lau R."/>
            <person name="Bowen B.P."/>
            <person name="Lipzen A."/>
            <person name="Sullivan W."/>
            <person name="Andreopoulos W.B."/>
            <person name="Clum A."/>
            <person name="Lindquist E."/>
            <person name="Daum C."/>
            <person name="Northen T.R."/>
            <person name="Ramamoorthy G."/>
            <person name="Schmitz R.J."/>
            <person name="Gryganskyi A."/>
            <person name="Culley D."/>
            <person name="Magnuson J."/>
            <person name="James T.Y."/>
            <person name="O'Malley M.A."/>
            <person name="Stajich J.E."/>
            <person name="Spatafora J.W."/>
            <person name="Visel A."/>
            <person name="Grigoriev I.V."/>
        </authorList>
    </citation>
    <scope>NUCLEOTIDE SEQUENCE [LARGE SCALE GENOMIC DNA]</scope>
    <source>
        <strain evidence="2 3">NRRL Y-17943</strain>
    </source>
</reference>
<name>A0A1Y1UNQ8_9TREE</name>
<dbReference type="Proteomes" id="UP000193218">
    <property type="component" value="Unassembled WGS sequence"/>
</dbReference>
<dbReference type="AlphaFoldDB" id="A0A1Y1UNQ8"/>
<dbReference type="InParanoid" id="A0A1Y1UNQ8"/>
<dbReference type="GeneID" id="33559622"/>
<feature type="region of interest" description="Disordered" evidence="1">
    <location>
        <begin position="110"/>
        <end position="136"/>
    </location>
</feature>
<feature type="compositionally biased region" description="Basic and acidic residues" evidence="1">
    <location>
        <begin position="126"/>
        <end position="136"/>
    </location>
</feature>
<comment type="caution">
    <text evidence="2">The sequence shown here is derived from an EMBL/GenBank/DDBJ whole genome shotgun (WGS) entry which is preliminary data.</text>
</comment>